<accession>A0AAN7UQP0</accession>
<dbReference type="Proteomes" id="UP001305414">
    <property type="component" value="Unassembled WGS sequence"/>
</dbReference>
<gene>
    <name evidence="2" type="ORF">RRF57_001400</name>
</gene>
<evidence type="ECO:0000313" key="2">
    <source>
        <dbReference type="EMBL" id="KAK5625684.1"/>
    </source>
</evidence>
<evidence type="ECO:0000313" key="3">
    <source>
        <dbReference type="Proteomes" id="UP001305414"/>
    </source>
</evidence>
<dbReference type="AlphaFoldDB" id="A0AAN7UQP0"/>
<protein>
    <submittedName>
        <fullName evidence="2">Uncharacterized protein</fullName>
    </submittedName>
</protein>
<comment type="caution">
    <text evidence="2">The sequence shown here is derived from an EMBL/GenBank/DDBJ whole genome shotgun (WGS) entry which is preliminary data.</text>
</comment>
<feature type="region of interest" description="Disordered" evidence="1">
    <location>
        <begin position="430"/>
        <end position="454"/>
    </location>
</feature>
<name>A0AAN7UQP0_9PEZI</name>
<organism evidence="2 3">
    <name type="scientific">Xylaria bambusicola</name>
    <dbReference type="NCBI Taxonomy" id="326684"/>
    <lineage>
        <taxon>Eukaryota</taxon>
        <taxon>Fungi</taxon>
        <taxon>Dikarya</taxon>
        <taxon>Ascomycota</taxon>
        <taxon>Pezizomycotina</taxon>
        <taxon>Sordariomycetes</taxon>
        <taxon>Xylariomycetidae</taxon>
        <taxon>Xylariales</taxon>
        <taxon>Xylariaceae</taxon>
        <taxon>Xylaria</taxon>
    </lineage>
</organism>
<proteinExistence type="predicted"/>
<dbReference type="EMBL" id="JAWHQM010000002">
    <property type="protein sequence ID" value="KAK5625684.1"/>
    <property type="molecule type" value="Genomic_DNA"/>
</dbReference>
<reference evidence="2 3" key="1">
    <citation type="submission" date="2023-10" db="EMBL/GenBank/DDBJ databases">
        <title>Draft genome sequence of Xylaria bambusicola isolate GMP-LS, the root and basal stem rot pathogen of sugarcane in Indonesia.</title>
        <authorList>
            <person name="Selvaraj P."/>
            <person name="Muralishankar V."/>
            <person name="Muruganantham S."/>
            <person name="Sp S."/>
            <person name="Haryani S."/>
            <person name="Lau K.J.X."/>
            <person name="Naqvi N.I."/>
        </authorList>
    </citation>
    <scope>NUCLEOTIDE SEQUENCE [LARGE SCALE GENOMIC DNA]</scope>
    <source>
        <strain evidence="2">GMP-LS</strain>
    </source>
</reference>
<sequence length="454" mass="52022">MGASRVRTPRRPNSASNSLWDRRLMARFCAALLGPHRRGDPESLRAAGFTAEKKLKQLFHICLRSRTFYFATRGSGAFWQFVSEHWDAFEYLSPKNVAALVYANEDTRDGCLPGAPKGKLKKLVDAFTMMHREMVSRGLKRCYRITLRPSTISLTARRNKRRVSSYLLSAASIPWPPAHFTKQEIVWFCHDHVLSQLYGLTSDTKLTKAAQFPQIPDAYTHPLDVRLFLAFTALINISRNRNVSICMVPITFWDDDERIDWFRATAGASKFCWTTWDFCQWAKKEFERGREAVIGLCHFSKTAPRYSVGVLIRKLGKNSYEFIMEDAHHHHVSANPGYYRDKYGVYPNTGMDFKAALLEDAAAHFNITSFWRGGDVPNAFADFGIGLRDTVSTSCSFIFLAAQGKVPTQNLYREGWNFSRGIPGKMRYWEEQNEESTEEEATDLDDDDSDYRDD</sequence>
<keyword evidence="3" id="KW-1185">Reference proteome</keyword>
<evidence type="ECO:0000256" key="1">
    <source>
        <dbReference type="SAM" id="MobiDB-lite"/>
    </source>
</evidence>
<feature type="compositionally biased region" description="Acidic residues" evidence="1">
    <location>
        <begin position="431"/>
        <end position="454"/>
    </location>
</feature>